<organism evidence="10 11">
    <name type="scientific">Devosia ureilytica</name>
    <dbReference type="NCBI Taxonomy" id="2952754"/>
    <lineage>
        <taxon>Bacteria</taxon>
        <taxon>Pseudomonadati</taxon>
        <taxon>Pseudomonadota</taxon>
        <taxon>Alphaproteobacteria</taxon>
        <taxon>Hyphomicrobiales</taxon>
        <taxon>Devosiaceae</taxon>
        <taxon>Devosia</taxon>
    </lineage>
</organism>
<dbReference type="InterPro" id="IPR007127">
    <property type="entry name" value="RNA_pol_sigma_70_r1_1"/>
</dbReference>
<dbReference type="HAMAP" id="MF_00963">
    <property type="entry name" value="Sigma70_RpoD_SigA"/>
    <property type="match status" value="1"/>
</dbReference>
<comment type="subcellular location">
    <subcellularLocation>
        <location evidence="6">Cytoplasm</location>
    </subcellularLocation>
</comment>
<proteinExistence type="inferred from homology"/>
<dbReference type="Gene3D" id="1.10.220.120">
    <property type="entry name" value="Sigma-70 factor, region 1.1"/>
    <property type="match status" value="1"/>
</dbReference>
<evidence type="ECO:0000259" key="9">
    <source>
        <dbReference type="PROSITE" id="PS00716"/>
    </source>
</evidence>
<keyword evidence="11" id="KW-1185">Reference proteome</keyword>
<dbReference type="CDD" id="cd06171">
    <property type="entry name" value="Sigma70_r4"/>
    <property type="match status" value="1"/>
</dbReference>
<feature type="region of interest" description="Sigma-70 factor domain-3" evidence="6">
    <location>
        <begin position="530"/>
        <end position="606"/>
    </location>
</feature>
<feature type="region of interest" description="Sigma-70 factor domain-4" evidence="6">
    <location>
        <begin position="619"/>
        <end position="672"/>
    </location>
</feature>
<dbReference type="InterPro" id="IPR009042">
    <property type="entry name" value="RNA_pol_sigma70_r1_2"/>
</dbReference>
<dbReference type="InterPro" id="IPR007627">
    <property type="entry name" value="RNA_pol_sigma70_r2"/>
</dbReference>
<feature type="short sequence motif" description="Interaction with polymerase core subunit RpoC" evidence="6">
    <location>
        <begin position="475"/>
        <end position="478"/>
    </location>
</feature>
<dbReference type="NCBIfam" id="TIGR02393">
    <property type="entry name" value="RpoD_Cterm"/>
    <property type="match status" value="1"/>
</dbReference>
<dbReference type="PANTHER" id="PTHR30603:SF60">
    <property type="entry name" value="RNA POLYMERASE SIGMA FACTOR RPOD"/>
    <property type="match status" value="1"/>
</dbReference>
<dbReference type="Gene3D" id="1.10.10.10">
    <property type="entry name" value="Winged helix-like DNA-binding domain superfamily/Winged helix DNA-binding domain"/>
    <property type="match status" value="2"/>
</dbReference>
<feature type="region of interest" description="Disordered" evidence="7">
    <location>
        <begin position="205"/>
        <end position="263"/>
    </location>
</feature>
<protein>
    <recommendedName>
        <fullName evidence="6">RNA polymerase sigma factor RpoD</fullName>
    </recommendedName>
    <alternativeName>
        <fullName evidence="6">Sigma-70</fullName>
    </alternativeName>
</protein>
<dbReference type="InterPro" id="IPR036388">
    <property type="entry name" value="WH-like_DNA-bd_sf"/>
</dbReference>
<dbReference type="SUPFAM" id="SSF88659">
    <property type="entry name" value="Sigma3 and sigma4 domains of RNA polymerase sigma factors"/>
    <property type="match status" value="2"/>
</dbReference>
<feature type="region of interest" description="Disordered" evidence="7">
    <location>
        <begin position="90"/>
        <end position="128"/>
    </location>
</feature>
<evidence type="ECO:0000256" key="1">
    <source>
        <dbReference type="ARBA" id="ARBA00022490"/>
    </source>
</evidence>
<dbReference type="Pfam" id="PF00140">
    <property type="entry name" value="Sigma70_r1_2"/>
    <property type="match status" value="1"/>
</dbReference>
<accession>A0A9Q4APL2</accession>
<comment type="caution">
    <text evidence="10">The sequence shown here is derived from an EMBL/GenBank/DDBJ whole genome shotgun (WGS) entry which is preliminary data.</text>
</comment>
<sequence>MATKAANKTSKETEKPETGAPETSNDSPLIDQNDAAVKKLIKVAKKRGYVTYEELNAVLPADETSSEQIEDFMSMFSEMGINVVDEDEVEETEVEKDEEDAGQEVATSTGTAVANTSNTKSGSDRTDDPVRMYLREMGSVELLSREGEIAIAKRIEAGRETMIEGLCESPLTFQAIIIWREQLAQGEILLRDIIDLEATYAGPDAKQAAPEVHVAPPKPEPEMAKPAPKAAPKRASSGDDDDYVPEEPEAPKDPQEDEDDDEFENALSLSAMEAELKPQVVETFDRIADAYGQMREMQDRHAEDRTAAVSDAEVDRLNALRAEVIADVKSLSLNNGRIESLVEQLYDINKRLVRLEGRLLRLAESYGVKRENFLENYYGRELDPSWEWSLESFDGKGWAEFARRETDTIADIRNDIATIATEAGLDIGEYRRIVHKVQKGEREAAIAKKEMVEANLRLVISIAKKYTNRGLQFLDLIQEGNIGLMKAVDKFEYRRGYKFSTYATWWIRQAITRSIADQARTIRIPVHMIETINKIVRTSRQMLHEIGREPTPEELSEKLQMPLDKVRKVLKIAKEPISLETPIGDEEDSNLGDFIQDVNAIQPIDAAIQSNLRETTTRVLASLTPREERVLRMRFGIGMNTDHTLEEVGQQFSVTRERIRQIEAKALRKLKHPSRSRKLRSFLDN</sequence>
<dbReference type="Pfam" id="PF04539">
    <property type="entry name" value="Sigma70_r3"/>
    <property type="match status" value="1"/>
</dbReference>
<feature type="compositionally biased region" description="Polar residues" evidence="7">
    <location>
        <begin position="105"/>
        <end position="121"/>
    </location>
</feature>
<dbReference type="SUPFAM" id="SSF88946">
    <property type="entry name" value="Sigma2 domain of RNA polymerase sigma factors"/>
    <property type="match status" value="1"/>
</dbReference>
<evidence type="ECO:0000313" key="10">
    <source>
        <dbReference type="EMBL" id="MCP8887401.1"/>
    </source>
</evidence>
<dbReference type="Pfam" id="PF03979">
    <property type="entry name" value="Sigma70_r1_1"/>
    <property type="match status" value="1"/>
</dbReference>
<dbReference type="GO" id="GO:0003677">
    <property type="term" value="F:DNA binding"/>
    <property type="evidence" value="ECO:0007669"/>
    <property type="project" value="UniProtKB-UniRule"/>
</dbReference>
<evidence type="ECO:0000256" key="2">
    <source>
        <dbReference type="ARBA" id="ARBA00023015"/>
    </source>
</evidence>
<dbReference type="InterPro" id="IPR007630">
    <property type="entry name" value="RNA_pol_sigma70_r4"/>
</dbReference>
<feature type="domain" description="RNA polymerase sigma-70" evidence="9">
    <location>
        <begin position="644"/>
        <end position="670"/>
    </location>
</feature>
<keyword evidence="5 6" id="KW-0804">Transcription</keyword>
<feature type="domain" description="RNA polymerase sigma-70" evidence="8">
    <location>
        <begin position="475"/>
        <end position="488"/>
    </location>
</feature>
<dbReference type="Pfam" id="PF04546">
    <property type="entry name" value="Sigma70_ner"/>
    <property type="match status" value="1"/>
</dbReference>
<dbReference type="FunFam" id="1.10.10.10:FF:000002">
    <property type="entry name" value="RNA polymerase sigma factor SigA"/>
    <property type="match status" value="1"/>
</dbReference>
<dbReference type="FunFam" id="1.10.10.10:FF:000004">
    <property type="entry name" value="RNA polymerase sigma factor SigA"/>
    <property type="match status" value="1"/>
</dbReference>
<dbReference type="InterPro" id="IPR012760">
    <property type="entry name" value="RNA_pol_sigma_RpoD_C"/>
</dbReference>
<evidence type="ECO:0000256" key="3">
    <source>
        <dbReference type="ARBA" id="ARBA00023082"/>
    </source>
</evidence>
<dbReference type="NCBIfam" id="TIGR02937">
    <property type="entry name" value="sigma70-ECF"/>
    <property type="match status" value="1"/>
</dbReference>
<feature type="region of interest" description="Sigma-70 factor domain-2" evidence="6">
    <location>
        <begin position="451"/>
        <end position="521"/>
    </location>
</feature>
<evidence type="ECO:0000256" key="6">
    <source>
        <dbReference type="HAMAP-Rule" id="MF_00963"/>
    </source>
</evidence>
<name>A0A9Q4APL2_9HYPH</name>
<evidence type="ECO:0000256" key="5">
    <source>
        <dbReference type="ARBA" id="ARBA00023163"/>
    </source>
</evidence>
<feature type="compositionally biased region" description="Acidic residues" evidence="7">
    <location>
        <begin position="90"/>
        <end position="102"/>
    </location>
</feature>
<dbReference type="GO" id="GO:0016987">
    <property type="term" value="F:sigma factor activity"/>
    <property type="evidence" value="ECO:0007669"/>
    <property type="project" value="UniProtKB-UniRule"/>
</dbReference>
<dbReference type="NCBIfam" id="NF004208">
    <property type="entry name" value="PRK05658.1"/>
    <property type="match status" value="1"/>
</dbReference>
<dbReference type="Proteomes" id="UP001060275">
    <property type="component" value="Unassembled WGS sequence"/>
</dbReference>
<evidence type="ECO:0000313" key="11">
    <source>
        <dbReference type="Proteomes" id="UP001060275"/>
    </source>
</evidence>
<keyword evidence="3 6" id="KW-0731">Sigma factor</keyword>
<dbReference type="AlphaFoldDB" id="A0A9Q4APL2"/>
<dbReference type="PROSITE" id="PS00715">
    <property type="entry name" value="SIGMA70_1"/>
    <property type="match status" value="1"/>
</dbReference>
<dbReference type="Gene3D" id="1.10.601.10">
    <property type="entry name" value="RNA Polymerase Primary Sigma Factor"/>
    <property type="match status" value="1"/>
</dbReference>
<dbReference type="InterPro" id="IPR007631">
    <property type="entry name" value="RNA_pol_sigma_70_non-ess"/>
</dbReference>
<dbReference type="InterPro" id="IPR013324">
    <property type="entry name" value="RNA_pol_sigma_r3/r4-like"/>
</dbReference>
<dbReference type="RefSeq" id="WP_254674478.1">
    <property type="nucleotide sequence ID" value="NZ_JAMWDU010000003.1"/>
</dbReference>
<dbReference type="InterPro" id="IPR042189">
    <property type="entry name" value="RNA_pol_sigma_70_r1_1_sf"/>
</dbReference>
<comment type="function">
    <text evidence="6">Sigma factors are initiation factors that promote the attachment of RNA polymerase to specific initiation sites and are then released. This sigma factor is the primary sigma factor during exponential growth.</text>
</comment>
<keyword evidence="1 6" id="KW-0963">Cytoplasm</keyword>
<dbReference type="Pfam" id="PF04545">
    <property type="entry name" value="Sigma70_r4"/>
    <property type="match status" value="1"/>
</dbReference>
<dbReference type="PANTHER" id="PTHR30603">
    <property type="entry name" value="RNA POLYMERASE SIGMA FACTOR RPO"/>
    <property type="match status" value="1"/>
</dbReference>
<dbReference type="PROSITE" id="PS00716">
    <property type="entry name" value="SIGMA70_2"/>
    <property type="match status" value="1"/>
</dbReference>
<feature type="DNA-binding region" description="H-T-H motif" evidence="6">
    <location>
        <begin position="645"/>
        <end position="664"/>
    </location>
</feature>
<dbReference type="GO" id="GO:0005737">
    <property type="term" value="C:cytoplasm"/>
    <property type="evidence" value="ECO:0007669"/>
    <property type="project" value="UniProtKB-SubCell"/>
</dbReference>
<dbReference type="EMBL" id="JAMWDU010000003">
    <property type="protein sequence ID" value="MCP8887401.1"/>
    <property type="molecule type" value="Genomic_DNA"/>
</dbReference>
<dbReference type="Pfam" id="PF04542">
    <property type="entry name" value="Sigma70_r2"/>
    <property type="match status" value="1"/>
</dbReference>
<dbReference type="PRINTS" id="PR00046">
    <property type="entry name" value="SIGMA70FCT"/>
</dbReference>
<dbReference type="InterPro" id="IPR028630">
    <property type="entry name" value="Sigma70_RpoD"/>
</dbReference>
<feature type="region of interest" description="Disordered" evidence="7">
    <location>
        <begin position="1"/>
        <end position="32"/>
    </location>
</feature>
<dbReference type="GO" id="GO:0006352">
    <property type="term" value="P:DNA-templated transcription initiation"/>
    <property type="evidence" value="ECO:0007669"/>
    <property type="project" value="UniProtKB-UniRule"/>
</dbReference>
<evidence type="ECO:0000259" key="8">
    <source>
        <dbReference type="PROSITE" id="PS00715"/>
    </source>
</evidence>
<dbReference type="InterPro" id="IPR007624">
    <property type="entry name" value="RNA_pol_sigma70_r3"/>
</dbReference>
<dbReference type="InterPro" id="IPR014284">
    <property type="entry name" value="RNA_pol_sigma-70_dom"/>
</dbReference>
<dbReference type="FunFam" id="1.10.601.10:FF:000001">
    <property type="entry name" value="RNA polymerase sigma factor SigA"/>
    <property type="match status" value="1"/>
</dbReference>
<keyword evidence="2 6" id="KW-0805">Transcription regulation</keyword>
<dbReference type="InterPro" id="IPR013325">
    <property type="entry name" value="RNA_pol_sigma_r2"/>
</dbReference>
<comment type="subunit">
    <text evidence="6">Interacts transiently with the RNA polymerase catalytic core.</text>
</comment>
<evidence type="ECO:0000256" key="7">
    <source>
        <dbReference type="SAM" id="MobiDB-lite"/>
    </source>
</evidence>
<feature type="compositionally biased region" description="Acidic residues" evidence="7">
    <location>
        <begin position="238"/>
        <end position="248"/>
    </location>
</feature>
<reference evidence="10" key="1">
    <citation type="submission" date="2022-06" db="EMBL/GenBank/DDBJ databases">
        <title>Devosia sp. XJ19-45 genome assembly.</title>
        <authorList>
            <person name="Li B."/>
            <person name="Cai M."/>
            <person name="Nie G."/>
            <person name="Li W."/>
        </authorList>
    </citation>
    <scope>NUCLEOTIDE SEQUENCE</scope>
    <source>
        <strain evidence="10">XJ19-45</strain>
    </source>
</reference>
<dbReference type="InterPro" id="IPR000943">
    <property type="entry name" value="RNA_pol_sigma70"/>
</dbReference>
<keyword evidence="4 6" id="KW-0238">DNA-binding</keyword>
<gene>
    <name evidence="6 10" type="primary">rpoD</name>
    <name evidence="10" type="ORF">NF348_09820</name>
</gene>
<comment type="similarity">
    <text evidence="6">Belongs to the sigma-70 factor family. RpoD/SigA subfamily.</text>
</comment>
<dbReference type="InterPro" id="IPR050239">
    <property type="entry name" value="Sigma-70_RNA_pol_init_factors"/>
</dbReference>
<evidence type="ECO:0000256" key="4">
    <source>
        <dbReference type="ARBA" id="ARBA00023125"/>
    </source>
</evidence>